<evidence type="ECO:0000313" key="1">
    <source>
        <dbReference type="EMBL" id="KAF5092309.1"/>
    </source>
</evidence>
<dbReference type="EMBL" id="QVQA01000442">
    <property type="protein sequence ID" value="KAF5092309.1"/>
    <property type="molecule type" value="Genomic_DNA"/>
</dbReference>
<accession>A0ACB6UXV7</accession>
<keyword evidence="2" id="KW-1185">Reference proteome</keyword>
<proteinExistence type="predicted"/>
<sequence>MAAEKVLLSGASGFLAGHILKLLIDNGYYVIGTVRSEGKGEFLKKLYPENFEYAIVKDISEPNAFDAIFQSNPDIKYVQHTASPFTFNATSAEKDFLRPAIDGTLSILKGTKKYGLNVKKVVVTSSFAAVMNLNPVFDPNLVYTEDTWNNITYEQANDDNNLVFAYVGSKTFAEKAAWEFMETEKPKFVLSTVQIPYVWGNPINDIGIQTLNTSNEVIANIMKLSKDTTEFTEHYPYWVDVRDASRTHLAAMTLEELNNKRVFYYSGLAGVQTILDTLHKVRPEATANLPVGKPGSFDEKAWPPIDNSRTMKVLGFQPTPLESTLADIVDWVEDHREK</sequence>
<reference evidence="1 2" key="1">
    <citation type="journal article" date="2020" name="Front. Microbiol.">
        <title>Phenotypic and Genetic Characterization of the Cheese Ripening Yeast Geotrichum candidum.</title>
        <authorList>
            <person name="Perkins V."/>
            <person name="Vignola S."/>
            <person name="Lessard M.H."/>
            <person name="Plante P.L."/>
            <person name="Corbeil J."/>
            <person name="Dugat-Bony E."/>
            <person name="Frenette M."/>
            <person name="Labrie S."/>
        </authorList>
    </citation>
    <scope>NUCLEOTIDE SEQUENCE [LARGE SCALE GENOMIC DNA]</scope>
    <source>
        <strain evidence="1 2">LMA-1147</strain>
    </source>
</reference>
<organism evidence="1 2">
    <name type="scientific">Geotrichum galactomycetum</name>
    <dbReference type="NCBI Taxonomy" id="27317"/>
    <lineage>
        <taxon>Eukaryota</taxon>
        <taxon>Fungi</taxon>
        <taxon>Dikarya</taxon>
        <taxon>Ascomycota</taxon>
        <taxon>Saccharomycotina</taxon>
        <taxon>Dipodascomycetes</taxon>
        <taxon>Dipodascales</taxon>
        <taxon>Dipodascaceae</taxon>
        <taxon>Geotrichum</taxon>
    </lineage>
</organism>
<gene>
    <name evidence="1" type="ORF">D0Z00_004646</name>
</gene>
<dbReference type="Proteomes" id="UP000744676">
    <property type="component" value="Unassembled WGS sequence"/>
</dbReference>
<protein>
    <submittedName>
        <fullName evidence="1">Uncharacterized protein</fullName>
    </submittedName>
</protein>
<comment type="caution">
    <text evidence="1">The sequence shown here is derived from an EMBL/GenBank/DDBJ whole genome shotgun (WGS) entry which is preliminary data.</text>
</comment>
<name>A0ACB6UXV7_9ASCO</name>
<evidence type="ECO:0000313" key="2">
    <source>
        <dbReference type="Proteomes" id="UP000744676"/>
    </source>
</evidence>